<name>A0ABP9WDC9_9MICO</name>
<evidence type="ECO:0000313" key="1">
    <source>
        <dbReference type="EMBL" id="GAA5517837.1"/>
    </source>
</evidence>
<dbReference type="EMBL" id="BAABRR010000001">
    <property type="protein sequence ID" value="GAA5517837.1"/>
    <property type="molecule type" value="Genomic_DNA"/>
</dbReference>
<gene>
    <name evidence="1" type="ORF">Lsed01_00253</name>
</gene>
<organism evidence="1 2">
    <name type="scientific">Demequina sediminis</name>
    <dbReference type="NCBI Taxonomy" id="1930058"/>
    <lineage>
        <taxon>Bacteria</taxon>
        <taxon>Bacillati</taxon>
        <taxon>Actinomycetota</taxon>
        <taxon>Actinomycetes</taxon>
        <taxon>Micrococcales</taxon>
        <taxon>Demequinaceae</taxon>
        <taxon>Demequina</taxon>
    </lineage>
</organism>
<dbReference type="RefSeq" id="WP_286215896.1">
    <property type="nucleotide sequence ID" value="NZ_AP027736.1"/>
</dbReference>
<dbReference type="Proteomes" id="UP001426770">
    <property type="component" value="Unassembled WGS sequence"/>
</dbReference>
<comment type="caution">
    <text evidence="1">The sequence shown here is derived from an EMBL/GenBank/DDBJ whole genome shotgun (WGS) entry which is preliminary data.</text>
</comment>
<proteinExistence type="predicted"/>
<evidence type="ECO:0000313" key="2">
    <source>
        <dbReference type="Proteomes" id="UP001426770"/>
    </source>
</evidence>
<reference evidence="1 2" key="1">
    <citation type="submission" date="2024-02" db="EMBL/GenBank/DDBJ databases">
        <title>Lysinimicrobium sediminis NBRC 112286.</title>
        <authorList>
            <person name="Ichikawa N."/>
            <person name="Katano-Makiyama Y."/>
            <person name="Hidaka K."/>
        </authorList>
    </citation>
    <scope>NUCLEOTIDE SEQUENCE [LARGE SCALE GENOMIC DNA]</scope>
    <source>
        <strain evidence="1 2">NBRC 112286</strain>
    </source>
</reference>
<keyword evidence="2" id="KW-1185">Reference proteome</keyword>
<evidence type="ECO:0008006" key="3">
    <source>
        <dbReference type="Google" id="ProtNLM"/>
    </source>
</evidence>
<protein>
    <recommendedName>
        <fullName evidence="3">AbiEi antitoxin C-terminal domain-containing protein</fullName>
    </recommendedName>
</protein>
<accession>A0ABP9WDC9</accession>
<sequence length="187" mass="19597">MILVTPADVGRPQFARLLRDGIVAPLAAGVARPLDVPSSPGLRALACAHVPRHTVLTGLAALWVHGRWARVDGSAPQAPWHVVGVRGLSRTDDARLAFHSGVTSRMGEHMGPVRVAPVARACLDALRWEDEHVTRAATVAGLAAGWVTAPELRASLALDPSNGAGYARVAAIVRELVDGVPSVPEGF</sequence>